<proteinExistence type="evidence at transcript level"/>
<evidence type="ECO:0000259" key="4">
    <source>
        <dbReference type="Pfam" id="PF00061"/>
    </source>
</evidence>
<sequence length="202" mass="22847">MHCYILFALIAVAAASSDVIYDGPCPSIRPQQNFDFASYQGTWYELARYPNAGEEGTKGKCTIAEYFVHGYDAGRVKNSHVIDGVRSFIEGDLTLVGPARIRLTYTFDGLSKYSYLTVLDTDYTNYAIGYSCKYFPDGNNHQVFSWIKSRSPTMDEHSRAIVDDYLRKSTILDANKYVANDFSTAACQTYIFRSITEFLKDN</sequence>
<dbReference type="PANTHER" id="PTHR10612:SF34">
    <property type="entry name" value="APOLIPOPROTEIN D"/>
    <property type="match status" value="1"/>
</dbReference>
<dbReference type="InterPro" id="IPR003057">
    <property type="entry name" value="Invtbrt_color"/>
</dbReference>
<comment type="similarity">
    <text evidence="1 3">Belongs to the calycin superfamily. Lipocalin family.</text>
</comment>
<dbReference type="PRINTS" id="PR01273">
    <property type="entry name" value="INVTBRTCOLOR"/>
</dbReference>
<dbReference type="GO" id="GO:0000302">
    <property type="term" value="P:response to reactive oxygen species"/>
    <property type="evidence" value="ECO:0007669"/>
    <property type="project" value="TreeGrafter"/>
</dbReference>
<dbReference type="GO" id="GO:0031409">
    <property type="term" value="F:pigment binding"/>
    <property type="evidence" value="ECO:0007669"/>
    <property type="project" value="InterPro"/>
</dbReference>
<dbReference type="Pfam" id="PF00061">
    <property type="entry name" value="Lipocalin"/>
    <property type="match status" value="1"/>
</dbReference>
<protein>
    <submittedName>
        <fullName evidence="5">Bilin binding protein 5</fullName>
    </submittedName>
    <submittedName>
        <fullName evidence="6">Bilin-binding protein</fullName>
    </submittedName>
</protein>
<dbReference type="PANTHER" id="PTHR10612">
    <property type="entry name" value="APOLIPOPROTEIN D"/>
    <property type="match status" value="1"/>
</dbReference>
<dbReference type="EMBL" id="AK402732">
    <property type="protein sequence ID" value="BAM19354.1"/>
    <property type="molecule type" value="mRNA"/>
</dbReference>
<evidence type="ECO:0000313" key="5">
    <source>
        <dbReference type="EMBL" id="BAM19354.1"/>
    </source>
</evidence>
<dbReference type="OrthoDB" id="565904at2759"/>
<dbReference type="EMBL" id="LC519875">
    <property type="protein sequence ID" value="BBV14733.1"/>
    <property type="molecule type" value="mRNA"/>
</dbReference>
<dbReference type="PIRSF" id="PIRSF036893">
    <property type="entry name" value="Lipocalin_ApoD"/>
    <property type="match status" value="1"/>
</dbReference>
<dbReference type="GO" id="GO:0005737">
    <property type="term" value="C:cytoplasm"/>
    <property type="evidence" value="ECO:0007669"/>
    <property type="project" value="TreeGrafter"/>
</dbReference>
<feature type="domain" description="Lipocalin/cytosolic fatty-acid binding" evidence="4">
    <location>
        <begin position="40"/>
        <end position="175"/>
    </location>
</feature>
<name>I4DN64_PAPPL</name>
<dbReference type="GO" id="GO:0006629">
    <property type="term" value="P:lipid metabolic process"/>
    <property type="evidence" value="ECO:0007669"/>
    <property type="project" value="TreeGrafter"/>
</dbReference>
<keyword evidence="3" id="KW-0732">Signal</keyword>
<accession>I4DN64</accession>
<dbReference type="InterPro" id="IPR012674">
    <property type="entry name" value="Calycin"/>
</dbReference>
<dbReference type="Gene3D" id="2.40.128.20">
    <property type="match status" value="1"/>
</dbReference>
<gene>
    <name evidence="6" type="primary">PpBBP5</name>
</gene>
<dbReference type="AlphaFoldDB" id="I4DN64"/>
<feature type="chain" id="PRO_5034352321" evidence="3">
    <location>
        <begin position="18"/>
        <end position="202"/>
    </location>
</feature>
<dbReference type="InterPro" id="IPR022271">
    <property type="entry name" value="Lipocalin_ApoD"/>
</dbReference>
<evidence type="ECO:0000256" key="3">
    <source>
        <dbReference type="PIRNR" id="PIRNR036893"/>
    </source>
</evidence>
<evidence type="ECO:0000313" key="6">
    <source>
        <dbReference type="EMBL" id="BBV14733.1"/>
    </source>
</evidence>
<feature type="signal peptide" evidence="3">
    <location>
        <begin position="1"/>
        <end position="17"/>
    </location>
</feature>
<dbReference type="InterPro" id="IPR000566">
    <property type="entry name" value="Lipocln_cytosolic_FA-bd_dom"/>
</dbReference>
<evidence type="ECO:0000256" key="1">
    <source>
        <dbReference type="ARBA" id="ARBA00006889"/>
    </source>
</evidence>
<keyword evidence="2" id="KW-1015">Disulfide bond</keyword>
<evidence type="ECO:0000256" key="2">
    <source>
        <dbReference type="ARBA" id="ARBA00023157"/>
    </source>
</evidence>
<dbReference type="SUPFAM" id="SSF50814">
    <property type="entry name" value="Lipocalins"/>
    <property type="match status" value="1"/>
</dbReference>
<reference evidence="5" key="1">
    <citation type="journal article" date="2012" name="BMC Biol.">
        <title>Comprehensive microarray-based analysis for stage-specific larval camouflage pattern-associated genes in the swallowtail butterfly, Papilio xuthus.</title>
        <authorList>
            <person name="Futahashi R."/>
            <person name="Shirataki H."/>
            <person name="Narita T."/>
            <person name="Mita K."/>
            <person name="Fujiwara H."/>
        </authorList>
    </citation>
    <scope>NUCLEOTIDE SEQUENCE</scope>
    <source>
        <tissue evidence="5">Wing</tissue>
    </source>
</reference>
<reference evidence="6" key="2">
    <citation type="submission" date="2020-01" db="EMBL/GenBank/DDBJ databases">
        <title>Molecular mechanisms underlying pupal protective color switch in Papilio polytes butterflies.</title>
        <authorList>
            <person name="Yoda S."/>
            <person name="Otaguro E."/>
            <person name="Nobuta M."/>
            <person name="Fujiwara H."/>
        </authorList>
    </citation>
    <scope>NUCLEOTIDE SEQUENCE</scope>
</reference>
<organism evidence="5">
    <name type="scientific">Papilio polytes</name>
    <name type="common">Common mormon</name>
    <name type="synonym">Swallowtail butterfly</name>
    <dbReference type="NCBI Taxonomy" id="76194"/>
    <lineage>
        <taxon>Eukaryota</taxon>
        <taxon>Metazoa</taxon>
        <taxon>Ecdysozoa</taxon>
        <taxon>Arthropoda</taxon>
        <taxon>Hexapoda</taxon>
        <taxon>Insecta</taxon>
        <taxon>Pterygota</taxon>
        <taxon>Neoptera</taxon>
        <taxon>Endopterygota</taxon>
        <taxon>Lepidoptera</taxon>
        <taxon>Glossata</taxon>
        <taxon>Ditrysia</taxon>
        <taxon>Papilionoidea</taxon>
        <taxon>Papilionidae</taxon>
        <taxon>Papilioninae</taxon>
        <taxon>Papilio</taxon>
    </lineage>
</organism>